<dbReference type="PROSITE" id="PS00108">
    <property type="entry name" value="PROTEIN_KINASE_ST"/>
    <property type="match status" value="1"/>
</dbReference>
<evidence type="ECO:0000256" key="1">
    <source>
        <dbReference type="ARBA" id="ARBA00022679"/>
    </source>
</evidence>
<sequence>MTMTPDNDYKNALPLGFQLHEYRIDAVLGAGGFGITYLAQDLHLNKPVVIKEYLPTDLAVREASVTVAPKSTRDQDAYQWGLERFMAEAQTLAQFKHPNIVQVFRYFTAHGTAYIVMDYEQGESLNAYLDRLQRPLTETEALSIFLPVLDGVRAVHQAEFLHRDIKPDNIFLRANSTPILIDFGAARMALGERSRSLSVVVSAGFAPFEQYSSQGKQGPWTDIYALGATFYRAITGNAPPEATERSMALTEDELDPYQPLSGRLESQGYSSAFLAAIDRALAFRGKDRPPTVRAFQYLLQGKIHQTPKKQPEAAESRPKKTGTASSAKPKAPPFGIRLFIETVIAISIIYLIIPIIFFTMLMAIFF</sequence>
<feature type="transmembrane region" description="Helical" evidence="7">
    <location>
        <begin position="338"/>
        <end position="365"/>
    </location>
</feature>
<dbReference type="GO" id="GO:0005524">
    <property type="term" value="F:ATP binding"/>
    <property type="evidence" value="ECO:0007669"/>
    <property type="project" value="UniProtKB-UniRule"/>
</dbReference>
<evidence type="ECO:0000256" key="5">
    <source>
        <dbReference type="PROSITE-ProRule" id="PRU10141"/>
    </source>
</evidence>
<keyword evidence="7" id="KW-0812">Transmembrane</keyword>
<evidence type="ECO:0000256" key="7">
    <source>
        <dbReference type="SAM" id="Phobius"/>
    </source>
</evidence>
<dbReference type="SMART" id="SM00220">
    <property type="entry name" value="S_TKc"/>
    <property type="match status" value="1"/>
</dbReference>
<dbReference type="SUPFAM" id="SSF56112">
    <property type="entry name" value="Protein kinase-like (PK-like)"/>
    <property type="match status" value="1"/>
</dbReference>
<evidence type="ECO:0000313" key="9">
    <source>
        <dbReference type="EMBL" id="CCE23800.1"/>
    </source>
</evidence>
<dbReference type="HOGENOM" id="CLU_000288_63_44_6"/>
<dbReference type="PANTHER" id="PTHR43289:SF34">
    <property type="entry name" value="SERINE_THREONINE-PROTEIN KINASE YBDM-RELATED"/>
    <property type="match status" value="1"/>
</dbReference>
<dbReference type="EMBL" id="FO082060">
    <property type="protein sequence ID" value="CCE23800.1"/>
    <property type="molecule type" value="Genomic_DNA"/>
</dbReference>
<name>G4T463_META2</name>
<keyword evidence="7" id="KW-0472">Membrane</keyword>
<keyword evidence="2 5" id="KW-0547">Nucleotide-binding</keyword>
<dbReference type="InterPro" id="IPR000719">
    <property type="entry name" value="Prot_kinase_dom"/>
</dbReference>
<feature type="compositionally biased region" description="Basic and acidic residues" evidence="6">
    <location>
        <begin position="309"/>
        <end position="318"/>
    </location>
</feature>
<dbReference type="AlphaFoldDB" id="G4T463"/>
<accession>G4T463</accession>
<feature type="region of interest" description="Disordered" evidence="6">
    <location>
        <begin position="304"/>
        <end position="329"/>
    </location>
</feature>
<gene>
    <name evidence="9" type="ordered locus">MEALZ_2114</name>
</gene>
<feature type="domain" description="Protein kinase" evidence="8">
    <location>
        <begin position="22"/>
        <end position="307"/>
    </location>
</feature>
<evidence type="ECO:0000256" key="2">
    <source>
        <dbReference type="ARBA" id="ARBA00022741"/>
    </source>
</evidence>
<feature type="binding site" evidence="5">
    <location>
        <position position="51"/>
    </location>
    <ligand>
        <name>ATP</name>
        <dbReference type="ChEBI" id="CHEBI:30616"/>
    </ligand>
</feature>
<evidence type="ECO:0000256" key="6">
    <source>
        <dbReference type="SAM" id="MobiDB-lite"/>
    </source>
</evidence>
<evidence type="ECO:0000259" key="8">
    <source>
        <dbReference type="PROSITE" id="PS50011"/>
    </source>
</evidence>
<dbReference type="InterPro" id="IPR017441">
    <property type="entry name" value="Protein_kinase_ATP_BS"/>
</dbReference>
<dbReference type="Pfam" id="PF00069">
    <property type="entry name" value="Pkinase"/>
    <property type="match status" value="1"/>
</dbReference>
<evidence type="ECO:0000313" key="10">
    <source>
        <dbReference type="Proteomes" id="UP000008315"/>
    </source>
</evidence>
<dbReference type="GO" id="GO:0004674">
    <property type="term" value="F:protein serine/threonine kinase activity"/>
    <property type="evidence" value="ECO:0007669"/>
    <property type="project" value="UniProtKB-KW"/>
</dbReference>
<dbReference type="PROSITE" id="PS00107">
    <property type="entry name" value="PROTEIN_KINASE_ATP"/>
    <property type="match status" value="1"/>
</dbReference>
<keyword evidence="1" id="KW-0808">Transferase</keyword>
<dbReference type="PANTHER" id="PTHR43289">
    <property type="entry name" value="MITOGEN-ACTIVATED PROTEIN KINASE KINASE KINASE 20-RELATED"/>
    <property type="match status" value="1"/>
</dbReference>
<keyword evidence="7" id="KW-1133">Transmembrane helix</keyword>
<dbReference type="CDD" id="cd14014">
    <property type="entry name" value="STKc_PknB_like"/>
    <property type="match status" value="1"/>
</dbReference>
<keyword evidence="10" id="KW-1185">Reference proteome</keyword>
<organism evidence="9 10">
    <name type="scientific">Methylotuvimicrobium alcaliphilum (strain DSM 19304 / NCIMB 14124 / VKM B-2133 / 20Z)</name>
    <name type="common">Methylomicrobium alcaliphilum</name>
    <dbReference type="NCBI Taxonomy" id="1091494"/>
    <lineage>
        <taxon>Bacteria</taxon>
        <taxon>Pseudomonadati</taxon>
        <taxon>Pseudomonadota</taxon>
        <taxon>Gammaproteobacteria</taxon>
        <taxon>Methylococcales</taxon>
        <taxon>Methylococcaceae</taxon>
        <taxon>Methylotuvimicrobium</taxon>
    </lineage>
</organism>
<keyword evidence="4 5" id="KW-0067">ATP-binding</keyword>
<dbReference type="Gene3D" id="1.10.510.10">
    <property type="entry name" value="Transferase(Phosphotransferase) domain 1"/>
    <property type="match status" value="1"/>
</dbReference>
<dbReference type="Gene3D" id="3.30.200.20">
    <property type="entry name" value="Phosphorylase Kinase, domain 1"/>
    <property type="match status" value="1"/>
</dbReference>
<proteinExistence type="predicted"/>
<dbReference type="RefSeq" id="WP_014148590.1">
    <property type="nucleotide sequence ID" value="NC_016112.1"/>
</dbReference>
<dbReference type="PROSITE" id="PS50011">
    <property type="entry name" value="PROTEIN_KINASE_DOM"/>
    <property type="match status" value="1"/>
</dbReference>
<reference evidence="10" key="1">
    <citation type="journal article" date="2012" name="J. Bacteriol.">
        <title>Genome sequence of the haloalkaliphilic methanotrophic bacterium Methylomicrobium alcaliphilum 20Z.</title>
        <authorList>
            <person name="Vuilleumier S."/>
            <person name="Khmelenina V.N."/>
            <person name="Bringel F."/>
            <person name="Reshetnikov A.S."/>
            <person name="Lajus A."/>
            <person name="Mangenot S."/>
            <person name="Rouy Z."/>
            <person name="Op den Camp H.J."/>
            <person name="Jetten M.S."/>
            <person name="Dispirito A.A."/>
            <person name="Dunfield P."/>
            <person name="Klotz M.G."/>
            <person name="Semrau J.D."/>
            <person name="Stein L.Y."/>
            <person name="Barbe V."/>
            <person name="Medigue C."/>
            <person name="Trotsenko Y.A."/>
            <person name="Kalyuzhnaya M.G."/>
        </authorList>
    </citation>
    <scope>NUCLEOTIDE SEQUENCE [LARGE SCALE GENOMIC DNA]</scope>
    <source>
        <strain evidence="10">DSM 19304 / NCIMB 14124 / VKM B-2133 / 20Z</strain>
    </source>
</reference>
<keyword evidence="9" id="KW-0723">Serine/threonine-protein kinase</keyword>
<keyword evidence="3 9" id="KW-0418">Kinase</keyword>
<dbReference type="PATRIC" id="fig|271065.3.peg.2170"/>
<dbReference type="STRING" id="1091494.MEALZ_2114"/>
<dbReference type="Proteomes" id="UP000008315">
    <property type="component" value="Chromosome"/>
</dbReference>
<evidence type="ECO:0000256" key="3">
    <source>
        <dbReference type="ARBA" id="ARBA00022777"/>
    </source>
</evidence>
<dbReference type="KEGG" id="mah:MEALZ_2114"/>
<dbReference type="InterPro" id="IPR008271">
    <property type="entry name" value="Ser/Thr_kinase_AS"/>
</dbReference>
<evidence type="ECO:0000256" key="4">
    <source>
        <dbReference type="ARBA" id="ARBA00022840"/>
    </source>
</evidence>
<protein>
    <submittedName>
        <fullName evidence="9">Serine/threonine protein kinase (Modular protein)</fullName>
    </submittedName>
</protein>
<dbReference type="InterPro" id="IPR011009">
    <property type="entry name" value="Kinase-like_dom_sf"/>
</dbReference>